<gene>
    <name evidence="3" type="ORF">ACI2I3_00700</name>
</gene>
<accession>A0ABW8L7B8</accession>
<feature type="region of interest" description="Disordered" evidence="2">
    <location>
        <begin position="184"/>
        <end position="204"/>
    </location>
</feature>
<evidence type="ECO:0000313" key="4">
    <source>
        <dbReference type="Proteomes" id="UP001620234"/>
    </source>
</evidence>
<keyword evidence="4" id="KW-1185">Reference proteome</keyword>
<dbReference type="RefSeq" id="WP_404671698.1">
    <property type="nucleotide sequence ID" value="NZ_JBJDPD010000001.1"/>
</dbReference>
<organism evidence="3 4">
    <name type="scientific">Psychrobacter namhaensis</name>
    <dbReference type="NCBI Taxonomy" id="292734"/>
    <lineage>
        <taxon>Bacteria</taxon>
        <taxon>Pseudomonadati</taxon>
        <taxon>Pseudomonadota</taxon>
        <taxon>Gammaproteobacteria</taxon>
        <taxon>Moraxellales</taxon>
        <taxon>Moraxellaceae</taxon>
        <taxon>Psychrobacter</taxon>
    </lineage>
</organism>
<dbReference type="EMBL" id="JBJDPD010000001">
    <property type="protein sequence ID" value="MFK3999853.1"/>
    <property type="molecule type" value="Genomic_DNA"/>
</dbReference>
<dbReference type="Proteomes" id="UP001620234">
    <property type="component" value="Unassembled WGS sequence"/>
</dbReference>
<evidence type="ECO:0000256" key="1">
    <source>
        <dbReference type="SAM" id="Coils"/>
    </source>
</evidence>
<reference evidence="3 4" key="1">
    <citation type="submission" date="2024-11" db="EMBL/GenBank/DDBJ databases">
        <title>The Natural Products Discovery Center: Release of the First 8490 Sequenced Strains for Exploring Actinobacteria Biosynthetic Diversity.</title>
        <authorList>
            <person name="Kalkreuter E."/>
            <person name="Kautsar S.A."/>
            <person name="Yang D."/>
            <person name="Bader C.D."/>
            <person name="Teijaro C.N."/>
            <person name="Fluegel L."/>
            <person name="Davis C.M."/>
            <person name="Simpson J.R."/>
            <person name="Lauterbach L."/>
            <person name="Steele A.D."/>
            <person name="Gui C."/>
            <person name="Meng S."/>
            <person name="Li G."/>
            <person name="Viehrig K."/>
            <person name="Ye F."/>
            <person name="Su P."/>
            <person name="Kiefer A.F."/>
            <person name="Nichols A."/>
            <person name="Cepeda A.J."/>
            <person name="Yan W."/>
            <person name="Fan B."/>
            <person name="Jiang Y."/>
            <person name="Adhikari A."/>
            <person name="Zheng C.-J."/>
            <person name="Schuster L."/>
            <person name="Cowan T.M."/>
            <person name="Smanski M.J."/>
            <person name="Chevrette M.G."/>
            <person name="De Carvalho L.P.S."/>
            <person name="Shen B."/>
        </authorList>
    </citation>
    <scope>NUCLEOTIDE SEQUENCE [LARGE SCALE GENOMIC DNA]</scope>
    <source>
        <strain evidence="3 4">NPDC077433</strain>
    </source>
</reference>
<sequence>MLKYKIDTETHSALPDAHKELYTQVGDEFVLAVDGVADAAEVERLKQHAEKLIGEKRQRDEAAKQAQAERERIEQEALKKNGDFEALEKSYQEKLQAEIDRNNELVKQRDNSSVEQTSQSLASQLADTPHNQRLLQRFIKDRLSVVDGQVKVVDEQGQLSAHTIDDLANEFRNSGMYDSLLTGTRGSGTGGQGQGTKGVKSASEYTEAERVELAKTNPEQFKQLFT</sequence>
<feature type="compositionally biased region" description="Gly residues" evidence="2">
    <location>
        <begin position="185"/>
        <end position="196"/>
    </location>
</feature>
<evidence type="ECO:0000256" key="2">
    <source>
        <dbReference type="SAM" id="MobiDB-lite"/>
    </source>
</evidence>
<protein>
    <submittedName>
        <fullName evidence="3">Uncharacterized protein</fullName>
    </submittedName>
</protein>
<feature type="coiled-coil region" evidence="1">
    <location>
        <begin position="45"/>
        <end position="83"/>
    </location>
</feature>
<feature type="compositionally biased region" description="Polar residues" evidence="2">
    <location>
        <begin position="113"/>
        <end position="127"/>
    </location>
</feature>
<keyword evidence="1" id="KW-0175">Coiled coil</keyword>
<feature type="region of interest" description="Disordered" evidence="2">
    <location>
        <begin position="105"/>
        <end position="127"/>
    </location>
</feature>
<proteinExistence type="predicted"/>
<name>A0ABW8L7B8_9GAMM</name>
<comment type="caution">
    <text evidence="3">The sequence shown here is derived from an EMBL/GenBank/DDBJ whole genome shotgun (WGS) entry which is preliminary data.</text>
</comment>
<evidence type="ECO:0000313" key="3">
    <source>
        <dbReference type="EMBL" id="MFK3999853.1"/>
    </source>
</evidence>